<feature type="domain" description="Bacterial Pleckstrin homology" evidence="1">
    <location>
        <begin position="21"/>
        <end position="112"/>
    </location>
</feature>
<proteinExistence type="predicted"/>
<comment type="caution">
    <text evidence="2">The sequence shown here is derived from an EMBL/GenBank/DDBJ whole genome shotgun (WGS) entry which is preliminary data.</text>
</comment>
<protein>
    <submittedName>
        <fullName evidence="2">PH domain-containing protein</fullName>
    </submittedName>
</protein>
<evidence type="ECO:0000259" key="1">
    <source>
        <dbReference type="Pfam" id="PF10882"/>
    </source>
</evidence>
<evidence type="ECO:0000313" key="2">
    <source>
        <dbReference type="EMBL" id="MEJ6348939.1"/>
    </source>
</evidence>
<dbReference type="Proteomes" id="UP001377804">
    <property type="component" value="Unassembled WGS sequence"/>
</dbReference>
<name>A0ABU8SHY0_9LACO</name>
<accession>A0ABU8SHY0</accession>
<dbReference type="EMBL" id="JAWMWG010000005">
    <property type="protein sequence ID" value="MEJ6348939.1"/>
    <property type="molecule type" value="Genomic_DNA"/>
</dbReference>
<evidence type="ECO:0000313" key="3">
    <source>
        <dbReference type="Proteomes" id="UP001377804"/>
    </source>
</evidence>
<reference evidence="2 3" key="1">
    <citation type="submission" date="2023-10" db="EMBL/GenBank/DDBJ databases">
        <title>Holzapfeliella saturejae sp. nov. isolated from Satureja montana flowers.</title>
        <authorList>
            <person name="Alcantara C."/>
            <person name="Zuniga M."/>
            <person name="Landete J.M."/>
            <person name="Monedero V."/>
        </authorList>
    </citation>
    <scope>NUCLEOTIDE SEQUENCE [LARGE SCALE GENOMIC DNA]</scope>
    <source>
        <strain evidence="2 3">He02</strain>
    </source>
</reference>
<sequence>MQNKVEVTTKELIIKPQGINKITALKSKLVIALDHVQGASLDEGILNDYKGIREPGTTLPGYWAGTFKNDGEKTFFNVSRKDKPVVIQLKDEDYTRLVLGVENPEELVNELNNI</sequence>
<dbReference type="RefSeq" id="WP_339970443.1">
    <property type="nucleotide sequence ID" value="NZ_JAWMWG010000005.1"/>
</dbReference>
<keyword evidence="3" id="KW-1185">Reference proteome</keyword>
<dbReference type="InterPro" id="IPR027783">
    <property type="entry name" value="Bacterial_PH-related"/>
</dbReference>
<gene>
    <name evidence="2" type="ORF">R4Y45_06870</name>
</gene>
<dbReference type="Pfam" id="PF10882">
    <property type="entry name" value="bPH_5"/>
    <property type="match status" value="1"/>
</dbReference>
<organism evidence="2 3">
    <name type="scientific">Holzapfeliella saturejae</name>
    <dbReference type="NCBI Taxonomy" id="3082953"/>
    <lineage>
        <taxon>Bacteria</taxon>
        <taxon>Bacillati</taxon>
        <taxon>Bacillota</taxon>
        <taxon>Bacilli</taxon>
        <taxon>Lactobacillales</taxon>
        <taxon>Lactobacillaceae</taxon>
        <taxon>Holzapfeliella</taxon>
    </lineage>
</organism>